<proteinExistence type="inferred from homology"/>
<dbReference type="Proteomes" id="UP001597497">
    <property type="component" value="Unassembled WGS sequence"/>
</dbReference>
<dbReference type="InterPro" id="IPR013249">
    <property type="entry name" value="RNA_pol_sigma70_r4_t2"/>
</dbReference>
<evidence type="ECO:0000256" key="1">
    <source>
        <dbReference type="ARBA" id="ARBA00010641"/>
    </source>
</evidence>
<evidence type="ECO:0000256" key="4">
    <source>
        <dbReference type="ARBA" id="ARBA00023163"/>
    </source>
</evidence>
<dbReference type="InterPro" id="IPR014284">
    <property type="entry name" value="RNA_pol_sigma-70_dom"/>
</dbReference>
<dbReference type="Gene3D" id="1.10.10.10">
    <property type="entry name" value="Winged helix-like DNA-binding domain superfamily/Winged helix DNA-binding domain"/>
    <property type="match status" value="1"/>
</dbReference>
<dbReference type="CDD" id="cd06171">
    <property type="entry name" value="Sigma70_r4"/>
    <property type="match status" value="1"/>
</dbReference>
<dbReference type="InterPro" id="IPR013324">
    <property type="entry name" value="RNA_pol_sigma_r3/r4-like"/>
</dbReference>
<feature type="region of interest" description="Disordered" evidence="5">
    <location>
        <begin position="159"/>
        <end position="186"/>
    </location>
</feature>
<evidence type="ECO:0000256" key="2">
    <source>
        <dbReference type="ARBA" id="ARBA00023015"/>
    </source>
</evidence>
<dbReference type="Pfam" id="PF08281">
    <property type="entry name" value="Sigma70_r4_2"/>
    <property type="match status" value="1"/>
</dbReference>
<evidence type="ECO:0000259" key="7">
    <source>
        <dbReference type="Pfam" id="PF08281"/>
    </source>
</evidence>
<sequence>MTDRELFNTYNKEVYRTCLYMLGNPMDAEDICQEVFIRAFRQDWQKIEYVRSWLLKIAVNQANSFLRKKQFSQTKQRMLEAFYQKETSSPVSKMIEDDETKTEFTQLLQKLPVKMRAAITLRYLNDLSLSEAAEVLNIPVGTVKSRLHKGLKLLYKEMKKEDGKHARCTREDRPSSSHHQQKEAKA</sequence>
<dbReference type="SUPFAM" id="SSF88659">
    <property type="entry name" value="Sigma3 and sigma4 domains of RNA polymerase sigma factors"/>
    <property type="match status" value="1"/>
</dbReference>
<accession>A0ABW5R8U2</accession>
<evidence type="ECO:0000313" key="8">
    <source>
        <dbReference type="EMBL" id="MFD2671477.1"/>
    </source>
</evidence>
<dbReference type="SUPFAM" id="SSF88946">
    <property type="entry name" value="Sigma2 domain of RNA polymerase sigma factors"/>
    <property type="match status" value="1"/>
</dbReference>
<gene>
    <name evidence="8" type="ORF">ACFSUC_07645</name>
</gene>
<dbReference type="InterPro" id="IPR007627">
    <property type="entry name" value="RNA_pol_sigma70_r2"/>
</dbReference>
<evidence type="ECO:0000256" key="5">
    <source>
        <dbReference type="SAM" id="MobiDB-lite"/>
    </source>
</evidence>
<evidence type="ECO:0000313" key="9">
    <source>
        <dbReference type="Proteomes" id="UP001597497"/>
    </source>
</evidence>
<dbReference type="Pfam" id="PF04542">
    <property type="entry name" value="Sigma70_r2"/>
    <property type="match status" value="1"/>
</dbReference>
<feature type="domain" description="RNA polymerase sigma factor 70 region 4 type 2" evidence="7">
    <location>
        <begin position="103"/>
        <end position="154"/>
    </location>
</feature>
<evidence type="ECO:0000259" key="6">
    <source>
        <dbReference type="Pfam" id="PF04542"/>
    </source>
</evidence>
<organism evidence="8 9">
    <name type="scientific">Marinicrinis sediminis</name>
    <dbReference type="NCBI Taxonomy" id="1652465"/>
    <lineage>
        <taxon>Bacteria</taxon>
        <taxon>Bacillati</taxon>
        <taxon>Bacillota</taxon>
        <taxon>Bacilli</taxon>
        <taxon>Bacillales</taxon>
        <taxon>Paenibacillaceae</taxon>
    </lineage>
</organism>
<dbReference type="PANTHER" id="PTHR43133">
    <property type="entry name" value="RNA POLYMERASE ECF-TYPE SIGMA FACTO"/>
    <property type="match status" value="1"/>
</dbReference>
<dbReference type="PANTHER" id="PTHR43133:SF60">
    <property type="entry name" value="RNA POLYMERASE SIGMA FACTOR SIGV"/>
    <property type="match status" value="1"/>
</dbReference>
<dbReference type="InterPro" id="IPR013325">
    <property type="entry name" value="RNA_pol_sigma_r2"/>
</dbReference>
<feature type="domain" description="RNA polymerase sigma-70 region 2" evidence="6">
    <location>
        <begin position="6"/>
        <end position="70"/>
    </location>
</feature>
<dbReference type="RefSeq" id="WP_379928950.1">
    <property type="nucleotide sequence ID" value="NZ_JBHUMM010000011.1"/>
</dbReference>
<keyword evidence="3" id="KW-0731">Sigma factor</keyword>
<dbReference type="NCBIfam" id="TIGR02937">
    <property type="entry name" value="sigma70-ECF"/>
    <property type="match status" value="1"/>
</dbReference>
<keyword evidence="2" id="KW-0805">Transcription regulation</keyword>
<evidence type="ECO:0000256" key="3">
    <source>
        <dbReference type="ARBA" id="ARBA00023082"/>
    </source>
</evidence>
<keyword evidence="9" id="KW-1185">Reference proteome</keyword>
<dbReference type="EMBL" id="JBHUMM010000011">
    <property type="protein sequence ID" value="MFD2671477.1"/>
    <property type="molecule type" value="Genomic_DNA"/>
</dbReference>
<reference evidence="9" key="1">
    <citation type="journal article" date="2019" name="Int. J. Syst. Evol. Microbiol.">
        <title>The Global Catalogue of Microorganisms (GCM) 10K type strain sequencing project: providing services to taxonomists for standard genome sequencing and annotation.</title>
        <authorList>
            <consortium name="The Broad Institute Genomics Platform"/>
            <consortium name="The Broad Institute Genome Sequencing Center for Infectious Disease"/>
            <person name="Wu L."/>
            <person name="Ma J."/>
        </authorList>
    </citation>
    <scope>NUCLEOTIDE SEQUENCE [LARGE SCALE GENOMIC DNA]</scope>
    <source>
        <strain evidence="9">KCTC 33676</strain>
    </source>
</reference>
<dbReference type="InterPro" id="IPR039425">
    <property type="entry name" value="RNA_pol_sigma-70-like"/>
</dbReference>
<dbReference type="Gene3D" id="1.10.1740.10">
    <property type="match status" value="1"/>
</dbReference>
<protein>
    <submittedName>
        <fullName evidence="8">RNA polymerase sigma factor</fullName>
    </submittedName>
</protein>
<comment type="caution">
    <text evidence="8">The sequence shown here is derived from an EMBL/GenBank/DDBJ whole genome shotgun (WGS) entry which is preliminary data.</text>
</comment>
<name>A0ABW5R8U2_9BACL</name>
<dbReference type="InterPro" id="IPR036388">
    <property type="entry name" value="WH-like_DNA-bd_sf"/>
</dbReference>
<keyword evidence="4" id="KW-0804">Transcription</keyword>
<comment type="similarity">
    <text evidence="1">Belongs to the sigma-70 factor family. ECF subfamily.</text>
</comment>